<keyword evidence="5" id="KW-0472">Membrane</keyword>
<dbReference type="Pfam" id="PF03109">
    <property type="entry name" value="ABC1"/>
    <property type="match status" value="1"/>
</dbReference>
<keyword evidence="3" id="KW-1015">Disulfide bond</keyword>
<dbReference type="InterPro" id="IPR045307">
    <property type="entry name" value="ADCK1_dom"/>
</dbReference>
<sequence>MFCFNGGFGWAEPNLRGESSAQRDLQKCGAWQERRQVHLAMAGKLARQAKEQHSKCDRGFVHVVAGEWNHALKAPDSITQRNVTRIIKHPRYSSEAPSDYDFALLELDKAMPINECIGLACLPSEEDTPGQGCSITGWGAAATGPRPSVLQEASVTTLTNELCTQKYAEQNSSITASMLCASGLSESGITDACHGDSGGPMVCSEKGFFVVRGVTSWGLGCASRYPGVYARVYRALDWIYNTMASSEELPKIDFHGQMWSVTKGACQIDEKGCIASPGFPSNYSVDSYCAISVNSSSAVPIHVEEFRTEPGFDQMLMNCDSFSGNRSPEGIAGVLSVFSSWGVLAAPMFFTLSGFCQSYAKTVGSKELYWHRVLQRSARTVKAGIYLLWQYKVCWTPETSDLVHGRVAKRLVDCLRRNEGLYVKFGQAMSTMDIVLPQEYKNELRTLHDQAATFDFPEVRNVVEGELGKKIEDVFSDFEEKPIASASIAQVHRATLRPEFAADGQGLPVAVKVQKPNIKAQNGWDLFLYKIVLLVVERAFDLPMVWTYDYTRQQLSDELDFRVEAVHAKRAQEELDACRHLKGKVVVPKVQEKVSGQRVLVMEWIDALGPASDAAALQKANLKPSDIMRTAMEAFGHQIFSTGHVHCDPHPGNLLVRLSPPGSAQRWQLVLLDHGLYCELNPKLRREYADFWVSAALGDTEKTVKICSQWGIVDQDAAELFASLTQFRRVRLGGVGRLANLAQLYSGNSSAIPDEVKTKRAKMTPKQLAEAQTQLKARAKKILGDTSAFPRELLFVGRSLNMIRSANFALGTAVNRVAILAECAAAGSTLNNDALSKRFEIMKFHLRVQSLLGLYCLVQWYQYVEANAATALAASAGLALGVAPLVMGVVPFSWRKDGLNCDFPLAWELPVEQVDKLPPLPPDYGPHAGTRFQVTAPSHWAECASRPSLFAQLEEDFITAFVVRIMAWYPYYAISLIFLATYFFSYSAWDWSSFTAQFFLISGAFESRKVTFPYLPCSWWFSLLAVYTLGWYPMHTVLKGSVNSVIWTMFTVVVIPSVLLEYLFMSEEPLFQMIQYSPSYFFGQALAVWQVVTPGARIGQPQFAEPWLNVATDGQNVTDYWEHMPELGVCVHHHLQPRKKFQDKPKEQQKMKACAGEPAPSTVSGSQQRAGDLQSTAPQWPDAEPELAFVAGGLPAQGKEKGESESRHNGTMHVGTVYGNLTAFVQTPHHRPKRRQSKLDKVEPDGLPVEQAAASDEEATSSICTSTAATCRANSTISDACDGKAVDYVEYVELNRPDKSWNKRPPEKLEPLKEPLRQLVCTEPGQWQCSWSAAICQWAIEPFSARHSCAKSLAPKQLSKTNTTYGRLKCFEAAAGADLSHMLRRSSLGSKWQLFKEPAPRTVDEVFGSQPVRRRPSDSIRVKLAREDFWTLGAKSAMRKGYSRHLREGGVCAVAAASSCELLAEICPMGVEGVSFDSLGRVEDLSGIKIQWSWVNGLLRCQVLHVADGEQGPTGTSSEPNALMKSTMSRRGMTTGEVSGVSSRGGRSYTLKEMATSESILRARLVDAFNRLADAKELHRDVLPQALGLVGWAMTKEIRRLVDEAYNSLFQYNTMNQNEFMTFFAKFRQLEKQRAKNAFTAFDADRSGSIDFEELGALFESQGIFPLQHVIYELAMEACDGSLVDGLDFNAFQRVLEILREREGFTREERAFFEDVFDKCDGDGSGSLDTLEIGRVLVSLGYSREMKFEEILAEVDIQQKNQLTKQDFLVFMRKIRERDTEHIRNYFRECDTDDEPGLDAREIATLIQSLGYLPDMSCILETLHQLDIDNPEKDLDFEEVWRFLEIYRRQSGLTLAGVAEAKATFQKFSDDVAVGVDMMFQMVHNMGFDLHYHEVRKLMYLVEGNASGVMNEQEFVRAVGHLKDMELRQMWKVVHEEPQSNAARELKNLFESEMCGTDMPKVTLMDFIPWATRVRESQREQVRSQHGFGKEEVESFRQDFQEHSKGNTIRPLDLRRLLTEKFPMMADKRAMKDHRSKLSEILADKGPVKLLEFLALARICHDIIEFDKLKRERDAIQITGFTSAEVDEFRGLFMDHSTDSGLPGSYRNRITFKELKTLLHNVIPLGDGNIQVLKRHLRLVHKHAGDDSVNFVEFLHLMRHLLDVNFAGIAELSKTRTADDGNDLS</sequence>
<feature type="region of interest" description="Disordered" evidence="4">
    <location>
        <begin position="1227"/>
        <end position="1246"/>
    </location>
</feature>
<dbReference type="Gene3D" id="2.40.10.10">
    <property type="entry name" value="Trypsin-like serine proteases"/>
    <property type="match status" value="1"/>
</dbReference>
<dbReference type="Proteomes" id="UP001152797">
    <property type="component" value="Unassembled WGS sequence"/>
</dbReference>
<dbReference type="InterPro" id="IPR002048">
    <property type="entry name" value="EF_hand_dom"/>
</dbReference>
<dbReference type="EMBL" id="CAMXCT020004691">
    <property type="protein sequence ID" value="CAL1163366.1"/>
    <property type="molecule type" value="Genomic_DNA"/>
</dbReference>
<evidence type="ECO:0000256" key="4">
    <source>
        <dbReference type="SAM" id="MobiDB-lite"/>
    </source>
</evidence>
<dbReference type="PROSITE" id="PS00135">
    <property type="entry name" value="TRYPSIN_SER"/>
    <property type="match status" value="1"/>
</dbReference>
<evidence type="ECO:0000313" key="9">
    <source>
        <dbReference type="EMBL" id="CAL4797303.1"/>
    </source>
</evidence>
<dbReference type="GO" id="GO:0004252">
    <property type="term" value="F:serine-type endopeptidase activity"/>
    <property type="evidence" value="ECO:0007669"/>
    <property type="project" value="InterPro"/>
</dbReference>
<dbReference type="InterPro" id="IPR011009">
    <property type="entry name" value="Kinase-like_dom_sf"/>
</dbReference>
<dbReference type="InterPro" id="IPR009003">
    <property type="entry name" value="Peptidase_S1_PA"/>
</dbReference>
<feature type="transmembrane region" description="Helical" evidence="5">
    <location>
        <begin position="868"/>
        <end position="890"/>
    </location>
</feature>
<evidence type="ECO:0000259" key="7">
    <source>
        <dbReference type="PROSITE" id="PS50240"/>
    </source>
</evidence>
<evidence type="ECO:0000256" key="5">
    <source>
        <dbReference type="SAM" id="Phobius"/>
    </source>
</evidence>
<dbReference type="Pfam" id="PF13202">
    <property type="entry name" value="EF-hand_5"/>
    <property type="match status" value="1"/>
</dbReference>
<dbReference type="InterPro" id="IPR033116">
    <property type="entry name" value="TRYPSIN_SER"/>
</dbReference>
<evidence type="ECO:0000256" key="1">
    <source>
        <dbReference type="ARBA" id="ARBA00009670"/>
    </source>
</evidence>
<dbReference type="PANTHER" id="PTHR43173">
    <property type="entry name" value="ABC1 FAMILY PROTEIN"/>
    <property type="match status" value="1"/>
</dbReference>
<dbReference type="GO" id="GO:0006508">
    <property type="term" value="P:proteolysis"/>
    <property type="evidence" value="ECO:0007669"/>
    <property type="project" value="InterPro"/>
</dbReference>
<comment type="caution">
    <text evidence="8">The sequence shown here is derived from an EMBL/GenBank/DDBJ whole genome shotgun (WGS) entry which is preliminary data.</text>
</comment>
<protein>
    <submittedName>
        <fullName evidence="9">ABC1 family protein C10F6.14c</fullName>
    </submittedName>
</protein>
<feature type="domain" description="EF-hand" evidence="6">
    <location>
        <begin position="1708"/>
        <end position="1743"/>
    </location>
</feature>
<dbReference type="InterPro" id="IPR051130">
    <property type="entry name" value="Mito_struct-func_regulator"/>
</dbReference>
<dbReference type="OrthoDB" id="427480at2759"/>
<dbReference type="CDD" id="cd13969">
    <property type="entry name" value="ADCK1-like"/>
    <property type="match status" value="1"/>
</dbReference>
<keyword evidence="5" id="KW-1133">Transmembrane helix</keyword>
<dbReference type="SMART" id="SM00020">
    <property type="entry name" value="Tryp_SPc"/>
    <property type="match status" value="1"/>
</dbReference>
<feature type="region of interest" description="Disordered" evidence="4">
    <location>
        <begin position="1138"/>
        <end position="1180"/>
    </location>
</feature>
<reference evidence="8" key="1">
    <citation type="submission" date="2022-10" db="EMBL/GenBank/DDBJ databases">
        <authorList>
            <person name="Chen Y."/>
            <person name="Dougan E. K."/>
            <person name="Chan C."/>
            <person name="Rhodes N."/>
            <person name="Thang M."/>
        </authorList>
    </citation>
    <scope>NUCLEOTIDE SEQUENCE</scope>
</reference>
<dbReference type="CDD" id="cd00190">
    <property type="entry name" value="Tryp_SPc"/>
    <property type="match status" value="1"/>
</dbReference>
<dbReference type="Gene3D" id="1.10.238.10">
    <property type="entry name" value="EF-hand"/>
    <property type="match status" value="3"/>
</dbReference>
<dbReference type="PANTHER" id="PTHR43173:SF37">
    <property type="entry name" value="ABC1 FAMILY PROTEIN C10F6.14C"/>
    <property type="match status" value="1"/>
</dbReference>
<evidence type="ECO:0000313" key="8">
    <source>
        <dbReference type="EMBL" id="CAI4009991.1"/>
    </source>
</evidence>
<feature type="domain" description="EF-hand" evidence="6">
    <location>
        <begin position="1630"/>
        <end position="1665"/>
    </location>
</feature>
<feature type="domain" description="Peptidase S1" evidence="7">
    <location>
        <begin position="4"/>
        <end position="244"/>
    </location>
</feature>
<proteinExistence type="inferred from homology"/>
<organism evidence="8">
    <name type="scientific">Cladocopium goreaui</name>
    <dbReference type="NCBI Taxonomy" id="2562237"/>
    <lineage>
        <taxon>Eukaryota</taxon>
        <taxon>Sar</taxon>
        <taxon>Alveolata</taxon>
        <taxon>Dinophyceae</taxon>
        <taxon>Suessiales</taxon>
        <taxon>Symbiodiniaceae</taxon>
        <taxon>Cladocopium</taxon>
    </lineage>
</organism>
<dbReference type="Pfam" id="PF00089">
    <property type="entry name" value="Trypsin"/>
    <property type="match status" value="1"/>
</dbReference>
<feature type="transmembrane region" description="Helical" evidence="5">
    <location>
        <begin position="969"/>
        <end position="989"/>
    </location>
</feature>
<dbReference type="InterPro" id="IPR011992">
    <property type="entry name" value="EF-hand-dom_pair"/>
</dbReference>
<name>A0A9P1DI26_9DINO</name>
<dbReference type="PROSITE" id="PS50222">
    <property type="entry name" value="EF_HAND_2"/>
    <property type="match status" value="2"/>
</dbReference>
<dbReference type="PROSITE" id="PS00018">
    <property type="entry name" value="EF_HAND_1"/>
    <property type="match status" value="2"/>
</dbReference>
<dbReference type="SUPFAM" id="SSF50494">
    <property type="entry name" value="Trypsin-like serine proteases"/>
    <property type="match status" value="1"/>
</dbReference>
<dbReference type="EMBL" id="CAMXCT030004691">
    <property type="protein sequence ID" value="CAL4797303.1"/>
    <property type="molecule type" value="Genomic_DNA"/>
</dbReference>
<feature type="transmembrane region" description="Helical" evidence="5">
    <location>
        <begin position="1044"/>
        <end position="1065"/>
    </location>
</feature>
<keyword evidence="5" id="KW-0812">Transmembrane</keyword>
<evidence type="ECO:0000256" key="2">
    <source>
        <dbReference type="ARBA" id="ARBA00022837"/>
    </source>
</evidence>
<dbReference type="SUPFAM" id="SSF47473">
    <property type="entry name" value="EF-hand"/>
    <property type="match status" value="3"/>
</dbReference>
<dbReference type="FunFam" id="2.40.10.10:FF:000002">
    <property type="entry name" value="Transmembrane protease serine"/>
    <property type="match status" value="1"/>
</dbReference>
<dbReference type="SUPFAM" id="SSF56112">
    <property type="entry name" value="Protein kinase-like (PK-like)"/>
    <property type="match status" value="1"/>
</dbReference>
<keyword evidence="10" id="KW-1185">Reference proteome</keyword>
<dbReference type="PROSITE" id="PS50240">
    <property type="entry name" value="TRYPSIN_DOM"/>
    <property type="match status" value="1"/>
</dbReference>
<evidence type="ECO:0000256" key="3">
    <source>
        <dbReference type="ARBA" id="ARBA00023157"/>
    </source>
</evidence>
<keyword evidence="2" id="KW-0106">Calcium</keyword>
<dbReference type="InterPro" id="IPR004147">
    <property type="entry name" value="ABC1_dom"/>
</dbReference>
<dbReference type="GO" id="GO:0005509">
    <property type="term" value="F:calcium ion binding"/>
    <property type="evidence" value="ECO:0007669"/>
    <property type="project" value="InterPro"/>
</dbReference>
<reference evidence="9 10" key="2">
    <citation type="submission" date="2024-05" db="EMBL/GenBank/DDBJ databases">
        <authorList>
            <person name="Chen Y."/>
            <person name="Shah S."/>
            <person name="Dougan E. K."/>
            <person name="Thang M."/>
            <person name="Chan C."/>
        </authorList>
    </citation>
    <scope>NUCLEOTIDE SEQUENCE [LARGE SCALE GENOMIC DNA]</scope>
</reference>
<feature type="transmembrane region" description="Helical" evidence="5">
    <location>
        <begin position="1012"/>
        <end position="1032"/>
    </location>
</feature>
<evidence type="ECO:0000313" key="10">
    <source>
        <dbReference type="Proteomes" id="UP001152797"/>
    </source>
</evidence>
<gene>
    <name evidence="8" type="ORF">C1SCF055_LOCUS35312</name>
</gene>
<dbReference type="InterPro" id="IPR043504">
    <property type="entry name" value="Peptidase_S1_PA_chymotrypsin"/>
</dbReference>
<feature type="compositionally biased region" description="Polar residues" evidence="4">
    <location>
        <begin position="1161"/>
        <end position="1178"/>
    </location>
</feature>
<dbReference type="EMBL" id="CAMXCT010004691">
    <property type="protein sequence ID" value="CAI4009991.1"/>
    <property type="molecule type" value="Genomic_DNA"/>
</dbReference>
<feature type="compositionally biased region" description="Basic and acidic residues" evidence="4">
    <location>
        <begin position="1140"/>
        <end position="1150"/>
    </location>
</feature>
<dbReference type="SMART" id="SM00054">
    <property type="entry name" value="EFh"/>
    <property type="match status" value="5"/>
</dbReference>
<dbReference type="CDD" id="cd00051">
    <property type="entry name" value="EFh"/>
    <property type="match status" value="2"/>
</dbReference>
<accession>A0A9P1DI26</accession>
<dbReference type="InterPro" id="IPR018247">
    <property type="entry name" value="EF_Hand_1_Ca_BS"/>
</dbReference>
<evidence type="ECO:0000259" key="6">
    <source>
        <dbReference type="PROSITE" id="PS50222"/>
    </source>
</evidence>
<dbReference type="InterPro" id="IPR001254">
    <property type="entry name" value="Trypsin_dom"/>
</dbReference>
<comment type="similarity">
    <text evidence="1">Belongs to the protein kinase superfamily. ADCK protein kinase family.</text>
</comment>